<dbReference type="FunFam" id="3.30.70.270:FF:000001">
    <property type="entry name" value="Diguanylate cyclase domain protein"/>
    <property type="match status" value="1"/>
</dbReference>
<dbReference type="RefSeq" id="WP_015338045.1">
    <property type="nucleotide sequence ID" value="NC_020055.1"/>
</dbReference>
<dbReference type="SUPFAM" id="SSF55073">
    <property type="entry name" value="Nucleotide cyclase"/>
    <property type="match status" value="1"/>
</dbReference>
<organism evidence="5 6">
    <name type="scientific">Maridesulfovibrio hydrothermalis AM13 = DSM 14728</name>
    <dbReference type="NCBI Taxonomy" id="1121451"/>
    <lineage>
        <taxon>Bacteria</taxon>
        <taxon>Pseudomonadati</taxon>
        <taxon>Thermodesulfobacteriota</taxon>
        <taxon>Desulfovibrionia</taxon>
        <taxon>Desulfovibrionales</taxon>
        <taxon>Desulfovibrionaceae</taxon>
        <taxon>Maridesulfovibrio</taxon>
    </lineage>
</organism>
<dbReference type="Gene3D" id="3.30.70.270">
    <property type="match status" value="1"/>
</dbReference>
<dbReference type="NCBIfam" id="TIGR00254">
    <property type="entry name" value="GGDEF"/>
    <property type="match status" value="1"/>
</dbReference>
<evidence type="ECO:0000259" key="4">
    <source>
        <dbReference type="PROSITE" id="PS50887"/>
    </source>
</evidence>
<keyword evidence="3" id="KW-1133">Transmembrane helix</keyword>
<dbReference type="EMBL" id="FO203522">
    <property type="protein sequence ID" value="CCO25448.1"/>
    <property type="molecule type" value="Genomic_DNA"/>
</dbReference>
<dbReference type="InterPro" id="IPR043128">
    <property type="entry name" value="Rev_trsase/Diguanyl_cyclase"/>
</dbReference>
<dbReference type="PROSITE" id="PS50887">
    <property type="entry name" value="GGDEF"/>
    <property type="match status" value="1"/>
</dbReference>
<evidence type="ECO:0000256" key="2">
    <source>
        <dbReference type="ARBA" id="ARBA00034247"/>
    </source>
</evidence>
<dbReference type="Proteomes" id="UP000010808">
    <property type="component" value="Chromosome"/>
</dbReference>
<dbReference type="Pfam" id="PF00990">
    <property type="entry name" value="GGDEF"/>
    <property type="match status" value="1"/>
</dbReference>
<dbReference type="AlphaFoldDB" id="L0RF99"/>
<protein>
    <recommendedName>
        <fullName evidence="1">diguanylate cyclase</fullName>
        <ecNumber evidence="1">2.7.7.65</ecNumber>
    </recommendedName>
</protein>
<dbReference type="OrthoDB" id="9813903at2"/>
<feature type="transmembrane region" description="Helical" evidence="3">
    <location>
        <begin position="32"/>
        <end position="51"/>
    </location>
</feature>
<feature type="transmembrane region" description="Helical" evidence="3">
    <location>
        <begin position="63"/>
        <end position="82"/>
    </location>
</feature>
<evidence type="ECO:0000256" key="1">
    <source>
        <dbReference type="ARBA" id="ARBA00012528"/>
    </source>
</evidence>
<evidence type="ECO:0000313" key="5">
    <source>
        <dbReference type="EMBL" id="CCO25448.1"/>
    </source>
</evidence>
<dbReference type="KEGG" id="dhy:DESAM_23181"/>
<comment type="catalytic activity">
    <reaction evidence="2">
        <text>2 GTP = 3',3'-c-di-GMP + 2 diphosphate</text>
        <dbReference type="Rhea" id="RHEA:24898"/>
        <dbReference type="ChEBI" id="CHEBI:33019"/>
        <dbReference type="ChEBI" id="CHEBI:37565"/>
        <dbReference type="ChEBI" id="CHEBI:58805"/>
        <dbReference type="EC" id="2.7.7.65"/>
    </reaction>
</comment>
<feature type="transmembrane region" description="Helical" evidence="3">
    <location>
        <begin position="113"/>
        <end position="134"/>
    </location>
</feature>
<dbReference type="EC" id="2.7.7.65" evidence="1"/>
<proteinExistence type="predicted"/>
<feature type="transmembrane region" description="Helical" evidence="3">
    <location>
        <begin position="173"/>
        <end position="193"/>
    </location>
</feature>
<accession>L0RF99</accession>
<dbReference type="PANTHER" id="PTHR45138">
    <property type="entry name" value="REGULATORY COMPONENTS OF SENSORY TRANSDUCTION SYSTEM"/>
    <property type="match status" value="1"/>
</dbReference>
<evidence type="ECO:0000256" key="3">
    <source>
        <dbReference type="SAM" id="Phobius"/>
    </source>
</evidence>
<dbReference type="SMART" id="SM00267">
    <property type="entry name" value="GGDEF"/>
    <property type="match status" value="1"/>
</dbReference>
<gene>
    <name evidence="5" type="ORF">DESAM_23181</name>
</gene>
<keyword evidence="3" id="KW-0472">Membrane</keyword>
<dbReference type="PATRIC" id="fig|1121451.3.peg.3388"/>
<dbReference type="HOGENOM" id="CLU_000445_11_1_7"/>
<keyword evidence="3" id="KW-0812">Transmembrane</keyword>
<dbReference type="CDD" id="cd01949">
    <property type="entry name" value="GGDEF"/>
    <property type="match status" value="1"/>
</dbReference>
<evidence type="ECO:0000313" key="6">
    <source>
        <dbReference type="Proteomes" id="UP000010808"/>
    </source>
</evidence>
<dbReference type="InterPro" id="IPR000160">
    <property type="entry name" value="GGDEF_dom"/>
</dbReference>
<reference evidence="5 6" key="1">
    <citation type="submission" date="2012-10" db="EMBL/GenBank/DDBJ databases">
        <authorList>
            <person name="Genoscope - CEA"/>
        </authorList>
    </citation>
    <scope>NUCLEOTIDE SEQUENCE [LARGE SCALE GENOMIC DNA]</scope>
    <source>
        <strain evidence="6">AM13 / DSM 14728</strain>
    </source>
</reference>
<keyword evidence="6" id="KW-1185">Reference proteome</keyword>
<dbReference type="eggNOG" id="COG3706">
    <property type="taxonomic scope" value="Bacteria"/>
</dbReference>
<dbReference type="InterPro" id="IPR050469">
    <property type="entry name" value="Diguanylate_Cyclase"/>
</dbReference>
<name>L0RF99_9BACT</name>
<dbReference type="PANTHER" id="PTHR45138:SF9">
    <property type="entry name" value="DIGUANYLATE CYCLASE DGCM-RELATED"/>
    <property type="match status" value="1"/>
</dbReference>
<feature type="transmembrane region" description="Helical" evidence="3">
    <location>
        <begin position="89"/>
        <end position="107"/>
    </location>
</feature>
<dbReference type="STRING" id="1121451.DESAM_23181"/>
<feature type="domain" description="GGDEF" evidence="4">
    <location>
        <begin position="237"/>
        <end position="369"/>
    </location>
</feature>
<sequence>MGKLNWLGEFEDPKVEKAFQCEKWPSVRGRLLFLYFITIASYIGGAYSDFFDLGAGDGFKMLFSARTTVCMFGFFAFLLLLANRLKHNTQYVLMFLSMFLFILVESLELWVKFSVVGSLSVPATVFMVLAYYILLPPRVVYSLFAGLCGSSLYLFTLATLVPVTTGTFANSALYFFFANAFGIFFLATFGVSLRREYAARSDLEKLIKYDELTGAYSRRRVLEAGNNIFKSSRRFNNSLTVLMMDIDNFKKVNDDYGHHAGDEVLRETSRRCRSVLREVDHFGRLGGEEFVIILPQSNLHQGIRVAERLRNKVCESGISIGGSKLPVSISIGAAEMRSHDDFSKLLQDADVQLYRAKKCGRNQVSPPALRLIGSRRLKISFIPEQRNEQKEL</sequence>
<dbReference type="GO" id="GO:0052621">
    <property type="term" value="F:diguanylate cyclase activity"/>
    <property type="evidence" value="ECO:0007669"/>
    <property type="project" value="UniProtKB-EC"/>
</dbReference>
<dbReference type="InterPro" id="IPR029787">
    <property type="entry name" value="Nucleotide_cyclase"/>
</dbReference>
<feature type="transmembrane region" description="Helical" evidence="3">
    <location>
        <begin position="141"/>
        <end position="161"/>
    </location>
</feature>